<dbReference type="RefSeq" id="WP_078694230.1">
    <property type="nucleotide sequence ID" value="NZ_FUWX01000013.1"/>
</dbReference>
<dbReference type="CDD" id="cd07812">
    <property type="entry name" value="SRPBCC"/>
    <property type="match status" value="1"/>
</dbReference>
<dbReference type="AlphaFoldDB" id="A0A1T4P4K3"/>
<gene>
    <name evidence="1" type="ORF">SAMN02745174_01766</name>
</gene>
<dbReference type="EMBL" id="FUWX01000013">
    <property type="protein sequence ID" value="SJZ86444.1"/>
    <property type="molecule type" value="Genomic_DNA"/>
</dbReference>
<sequence>MKNDINYDLPFFGETIEVDVPKEFLFTYFEDISKHNKWIEGLISEKKIDDKHFEETIKLIGIEEIYYGEVIKYVKDSQIQMTIKSKHFAFKFDYIFEDIGPEKTRLHVSAWLLEKNIVEKLFILIDKYILNRQLKRLKEVAEIEFITKK</sequence>
<accession>A0A1T4P4K3</accession>
<name>A0A1T4P4K3_9FUSO</name>
<dbReference type="STRING" id="180163.SAMN02745174_01766"/>
<dbReference type="Proteomes" id="UP000191153">
    <property type="component" value="Unassembled WGS sequence"/>
</dbReference>
<dbReference type="SUPFAM" id="SSF55961">
    <property type="entry name" value="Bet v1-like"/>
    <property type="match status" value="1"/>
</dbReference>
<keyword evidence="2" id="KW-1185">Reference proteome</keyword>
<dbReference type="InterPro" id="IPR023393">
    <property type="entry name" value="START-like_dom_sf"/>
</dbReference>
<reference evidence="1 2" key="1">
    <citation type="submission" date="2017-02" db="EMBL/GenBank/DDBJ databases">
        <authorList>
            <person name="Peterson S.W."/>
        </authorList>
    </citation>
    <scope>NUCLEOTIDE SEQUENCE [LARGE SCALE GENOMIC DNA]</scope>
    <source>
        <strain evidence="1 2">ATCC 700028</strain>
    </source>
</reference>
<proteinExistence type="predicted"/>
<protein>
    <recommendedName>
        <fullName evidence="3">Polyketide cyclase / dehydrase and lipid transport</fullName>
    </recommendedName>
</protein>
<evidence type="ECO:0008006" key="3">
    <source>
        <dbReference type="Google" id="ProtNLM"/>
    </source>
</evidence>
<evidence type="ECO:0000313" key="1">
    <source>
        <dbReference type="EMBL" id="SJZ86444.1"/>
    </source>
</evidence>
<evidence type="ECO:0000313" key="2">
    <source>
        <dbReference type="Proteomes" id="UP000191153"/>
    </source>
</evidence>
<dbReference type="Gene3D" id="3.30.530.20">
    <property type="match status" value="1"/>
</dbReference>
<organism evidence="1 2">
    <name type="scientific">Cetobacterium ceti</name>
    <dbReference type="NCBI Taxonomy" id="180163"/>
    <lineage>
        <taxon>Bacteria</taxon>
        <taxon>Fusobacteriati</taxon>
        <taxon>Fusobacteriota</taxon>
        <taxon>Fusobacteriia</taxon>
        <taxon>Fusobacteriales</taxon>
        <taxon>Fusobacteriaceae</taxon>
        <taxon>Cetobacterium</taxon>
    </lineage>
</organism>